<organism evidence="1 2">
    <name type="scientific">Amanita muscaria (strain Koide BX008)</name>
    <dbReference type="NCBI Taxonomy" id="946122"/>
    <lineage>
        <taxon>Eukaryota</taxon>
        <taxon>Fungi</taxon>
        <taxon>Dikarya</taxon>
        <taxon>Basidiomycota</taxon>
        <taxon>Agaricomycotina</taxon>
        <taxon>Agaricomycetes</taxon>
        <taxon>Agaricomycetidae</taxon>
        <taxon>Agaricales</taxon>
        <taxon>Pluteineae</taxon>
        <taxon>Amanitaceae</taxon>
        <taxon>Amanita</taxon>
    </lineage>
</organism>
<dbReference type="InParanoid" id="A0A0C2X6E0"/>
<name>A0A0C2X6E0_AMAMK</name>
<feature type="non-terminal residue" evidence="1">
    <location>
        <position position="1"/>
    </location>
</feature>
<dbReference type="Proteomes" id="UP000054549">
    <property type="component" value="Unassembled WGS sequence"/>
</dbReference>
<dbReference type="EMBL" id="KN818246">
    <property type="protein sequence ID" value="KIL64851.1"/>
    <property type="molecule type" value="Genomic_DNA"/>
</dbReference>
<dbReference type="OrthoDB" id="6513042at2759"/>
<protein>
    <submittedName>
        <fullName evidence="1">Uncharacterized protein</fullName>
    </submittedName>
</protein>
<keyword evidence="2" id="KW-1185">Reference proteome</keyword>
<evidence type="ECO:0000313" key="2">
    <source>
        <dbReference type="Proteomes" id="UP000054549"/>
    </source>
</evidence>
<evidence type="ECO:0000313" key="1">
    <source>
        <dbReference type="EMBL" id="KIL64851.1"/>
    </source>
</evidence>
<sequence>PPHILKENSTLEDNEWKFVVPEDAFRRPRHAKPQDIYGKSIMFTSEKITVQMERLNSDRILRSDDPRQFVRISFGSLRFPDTSIRVTAEYISRFFKKGLFLNCIQYRIVTVNWLVLLVTSSHF</sequence>
<dbReference type="HOGENOM" id="CLU_2134122_0_0_1"/>
<reference evidence="1 2" key="1">
    <citation type="submission" date="2014-04" db="EMBL/GenBank/DDBJ databases">
        <title>Evolutionary Origins and Diversification of the Mycorrhizal Mutualists.</title>
        <authorList>
            <consortium name="DOE Joint Genome Institute"/>
            <consortium name="Mycorrhizal Genomics Consortium"/>
            <person name="Kohler A."/>
            <person name="Kuo A."/>
            <person name="Nagy L.G."/>
            <person name="Floudas D."/>
            <person name="Copeland A."/>
            <person name="Barry K.W."/>
            <person name="Cichocki N."/>
            <person name="Veneault-Fourrey C."/>
            <person name="LaButti K."/>
            <person name="Lindquist E.A."/>
            <person name="Lipzen A."/>
            <person name="Lundell T."/>
            <person name="Morin E."/>
            <person name="Murat C."/>
            <person name="Riley R."/>
            <person name="Ohm R."/>
            <person name="Sun H."/>
            <person name="Tunlid A."/>
            <person name="Henrissat B."/>
            <person name="Grigoriev I.V."/>
            <person name="Hibbett D.S."/>
            <person name="Martin F."/>
        </authorList>
    </citation>
    <scope>NUCLEOTIDE SEQUENCE [LARGE SCALE GENOMIC DNA]</scope>
    <source>
        <strain evidence="1 2">Koide BX008</strain>
    </source>
</reference>
<dbReference type="AlphaFoldDB" id="A0A0C2X6E0"/>
<accession>A0A0C2X6E0</accession>
<gene>
    <name evidence="1" type="ORF">M378DRAFT_77664</name>
</gene>
<proteinExistence type="predicted"/>